<reference evidence="4 5" key="1">
    <citation type="submission" date="2016-10" db="EMBL/GenBank/DDBJ databases">
        <authorList>
            <person name="Varghese N."/>
            <person name="Submissions S."/>
        </authorList>
    </citation>
    <scope>NUCLEOTIDE SEQUENCE [LARGE SCALE GENOMIC DNA]</scope>
    <source>
        <strain evidence="4 5">S7-754</strain>
    </source>
</reference>
<evidence type="ECO:0000259" key="3">
    <source>
        <dbReference type="PROSITE" id="PS50263"/>
    </source>
</evidence>
<evidence type="ECO:0000313" key="4">
    <source>
        <dbReference type="EMBL" id="SDE84795.1"/>
    </source>
</evidence>
<gene>
    <name evidence="4" type="ORF">SAMN05216557_101774</name>
</gene>
<dbReference type="InterPro" id="IPR050345">
    <property type="entry name" value="Aliph_Amidase/BUP"/>
</dbReference>
<keyword evidence="1" id="KW-0378">Hydrolase</keyword>
<dbReference type="Pfam" id="PF00795">
    <property type="entry name" value="CN_hydrolase"/>
    <property type="match status" value="1"/>
</dbReference>
<dbReference type="PANTHER" id="PTHR43674">
    <property type="entry name" value="NITRILASE C965.09-RELATED"/>
    <property type="match status" value="1"/>
</dbReference>
<sequence>MTNRVADPMWAAMTEISVAALQLAFSDDIDANIANVSRLVREAAGRGAQVILPPELFEGEYFCRVEDEGLFANAKPVGEHKAVLAMQALAAELKVHIPTSFFEADGPHHYNSLAMIGPDGRVAGIYRKSHIPDGPGYEEKFYFRPGNTGFKVWDGPGATLGVGVCWDQWYPETARAMMLMGAQLLFYPTAIGSEPHDTSLDTARLWRRAMVGHAVSNVVPIIAANRVGTEHGQTFYGTSFICDERGDILAELDREEEGVITATLDLDRVKRHRAAFGFFRDRRPELYGRLVQDI</sequence>
<proteinExistence type="inferred from homology"/>
<dbReference type="AlphaFoldDB" id="A0A1G7G9P6"/>
<dbReference type="GO" id="GO:0050126">
    <property type="term" value="F:N-carbamoylputrescine amidase activity"/>
    <property type="evidence" value="ECO:0007669"/>
    <property type="project" value="InterPro"/>
</dbReference>
<dbReference type="PROSITE" id="PS50263">
    <property type="entry name" value="CN_HYDROLASE"/>
    <property type="match status" value="1"/>
</dbReference>
<comment type="similarity">
    <text evidence="2">Belongs to the carbon-nitrogen hydrolase superfamily.</text>
</comment>
<accession>A0A1G7G9P6</accession>
<organism evidence="4 5">
    <name type="scientific">Sphingomonas carotinifaciens</name>
    <dbReference type="NCBI Taxonomy" id="1166323"/>
    <lineage>
        <taxon>Bacteria</taxon>
        <taxon>Pseudomonadati</taxon>
        <taxon>Pseudomonadota</taxon>
        <taxon>Alphaproteobacteria</taxon>
        <taxon>Sphingomonadales</taxon>
        <taxon>Sphingomonadaceae</taxon>
        <taxon>Sphingomonas</taxon>
    </lineage>
</organism>
<dbReference type="Proteomes" id="UP000323502">
    <property type="component" value="Unassembled WGS sequence"/>
</dbReference>
<evidence type="ECO:0000256" key="1">
    <source>
        <dbReference type="ARBA" id="ARBA00022801"/>
    </source>
</evidence>
<dbReference type="InterPro" id="IPR003010">
    <property type="entry name" value="C-N_Hydrolase"/>
</dbReference>
<dbReference type="InterPro" id="IPR036526">
    <property type="entry name" value="C-N_Hydrolase_sf"/>
</dbReference>
<protein>
    <submittedName>
        <fullName evidence="4">N-carbamoylputrescine amidase</fullName>
    </submittedName>
</protein>
<evidence type="ECO:0000313" key="5">
    <source>
        <dbReference type="Proteomes" id="UP000323502"/>
    </source>
</evidence>
<keyword evidence="5" id="KW-1185">Reference proteome</keyword>
<evidence type="ECO:0000256" key="2">
    <source>
        <dbReference type="ARBA" id="ARBA00034122"/>
    </source>
</evidence>
<feature type="domain" description="CN hydrolase" evidence="3">
    <location>
        <begin position="16"/>
        <end position="266"/>
    </location>
</feature>
<name>A0A1G7G9P6_9SPHN</name>
<dbReference type="CDD" id="cd07573">
    <property type="entry name" value="CPA"/>
    <property type="match status" value="1"/>
</dbReference>
<dbReference type="GO" id="GO:0033388">
    <property type="term" value="P:putrescine biosynthetic process from arginine"/>
    <property type="evidence" value="ECO:0007669"/>
    <property type="project" value="TreeGrafter"/>
</dbReference>
<dbReference type="PANTHER" id="PTHR43674:SF2">
    <property type="entry name" value="BETA-UREIDOPROPIONASE"/>
    <property type="match status" value="1"/>
</dbReference>
<dbReference type="EMBL" id="FNBI01000001">
    <property type="protein sequence ID" value="SDE84795.1"/>
    <property type="molecule type" value="Genomic_DNA"/>
</dbReference>
<dbReference type="NCBIfam" id="TIGR03381">
    <property type="entry name" value="agmatine_aguB"/>
    <property type="match status" value="1"/>
</dbReference>
<dbReference type="SUPFAM" id="SSF56317">
    <property type="entry name" value="Carbon-nitrogen hydrolase"/>
    <property type="match status" value="1"/>
</dbReference>
<dbReference type="Gene3D" id="3.60.110.10">
    <property type="entry name" value="Carbon-nitrogen hydrolase"/>
    <property type="match status" value="1"/>
</dbReference>
<dbReference type="InterPro" id="IPR017755">
    <property type="entry name" value="N-carbamoylputrescine_amidase"/>
</dbReference>